<evidence type="ECO:0000313" key="2">
    <source>
        <dbReference type="Proteomes" id="UP001227230"/>
    </source>
</evidence>
<protein>
    <submittedName>
        <fullName evidence="1">Uncharacterized protein</fullName>
    </submittedName>
</protein>
<keyword evidence="2" id="KW-1185">Reference proteome</keyword>
<name>A0ABY9DW41_VITVI</name>
<evidence type="ECO:0000313" key="1">
    <source>
        <dbReference type="EMBL" id="WKA11293.1"/>
    </source>
</evidence>
<sequence>MLTLGPSSNQGVLWWTDNFHSSISFILGKLRSSNWRDGIASDTCLSMFHVDHHQETPSVWCHVVSQFGTWLFRHYTQCPVSCCSNMEDSGQRHRCQVLQHSLTTSIEAPVVITQMESAYLEYSSGSYNNEDEINRWLEILRLILTVCPGTRYSRYLLLSVVAFGEEEDRLFEP</sequence>
<dbReference type="EMBL" id="CP126665">
    <property type="protein sequence ID" value="WKA11293.1"/>
    <property type="molecule type" value="Genomic_DNA"/>
</dbReference>
<gene>
    <name evidence="1" type="ORF">VitviT2T_028806</name>
</gene>
<accession>A0ABY9DW41</accession>
<organism evidence="1 2">
    <name type="scientific">Vitis vinifera</name>
    <name type="common">Grape</name>
    <dbReference type="NCBI Taxonomy" id="29760"/>
    <lineage>
        <taxon>Eukaryota</taxon>
        <taxon>Viridiplantae</taxon>
        <taxon>Streptophyta</taxon>
        <taxon>Embryophyta</taxon>
        <taxon>Tracheophyta</taxon>
        <taxon>Spermatophyta</taxon>
        <taxon>Magnoliopsida</taxon>
        <taxon>eudicotyledons</taxon>
        <taxon>Gunneridae</taxon>
        <taxon>Pentapetalae</taxon>
        <taxon>rosids</taxon>
        <taxon>Vitales</taxon>
        <taxon>Vitaceae</taxon>
        <taxon>Viteae</taxon>
        <taxon>Vitis</taxon>
    </lineage>
</organism>
<proteinExistence type="predicted"/>
<reference evidence="1 2" key="1">
    <citation type="journal article" date="2023" name="Hortic Res">
        <title>The complete reference genome for grapevine (Vitis vinifera L.) genetics and breeding.</title>
        <authorList>
            <person name="Shi X."/>
            <person name="Cao S."/>
            <person name="Wang X."/>
            <person name="Huang S."/>
            <person name="Wang Y."/>
            <person name="Liu Z."/>
            <person name="Liu W."/>
            <person name="Leng X."/>
            <person name="Peng Y."/>
            <person name="Wang N."/>
            <person name="Wang Y."/>
            <person name="Ma Z."/>
            <person name="Xu X."/>
            <person name="Zhang F."/>
            <person name="Xue H."/>
            <person name="Zhong H."/>
            <person name="Wang Y."/>
            <person name="Zhang K."/>
            <person name="Velt A."/>
            <person name="Avia K."/>
            <person name="Holtgrawe D."/>
            <person name="Grimplet J."/>
            <person name="Matus J.T."/>
            <person name="Ware D."/>
            <person name="Wu X."/>
            <person name="Wang H."/>
            <person name="Liu C."/>
            <person name="Fang Y."/>
            <person name="Rustenholz C."/>
            <person name="Cheng Z."/>
            <person name="Xiao H."/>
            <person name="Zhou Y."/>
        </authorList>
    </citation>
    <scope>NUCLEOTIDE SEQUENCE [LARGE SCALE GENOMIC DNA]</scope>
    <source>
        <strain evidence="2">cv. Pinot noir / PN40024</strain>
        <tissue evidence="1">Leaf</tissue>
    </source>
</reference>
<dbReference type="Proteomes" id="UP001227230">
    <property type="component" value="Chromosome 18"/>
</dbReference>